<feature type="coiled-coil region" evidence="1">
    <location>
        <begin position="80"/>
        <end position="107"/>
    </location>
</feature>
<keyword evidence="1" id="KW-0175">Coiled coil</keyword>
<keyword evidence="3" id="KW-1185">Reference proteome</keyword>
<evidence type="ECO:0000256" key="1">
    <source>
        <dbReference type="SAM" id="Coils"/>
    </source>
</evidence>
<evidence type="ECO:0000313" key="3">
    <source>
        <dbReference type="Proteomes" id="UP001432059"/>
    </source>
</evidence>
<gene>
    <name evidence="2" type="ORF">BPO_0574</name>
</gene>
<accession>A0AAU0F0Y1</accession>
<reference evidence="2" key="1">
    <citation type="submission" date="2023-10" db="EMBL/GenBank/DDBJ databases">
        <title>Characterization and whole genome sequencing of a novel strain of Bergeyella porcorum QD2021 isolated from pig.</title>
        <authorList>
            <person name="Liu G."/>
            <person name="Chen C."/>
            <person name="Han X."/>
        </authorList>
    </citation>
    <scope>NUCLEOTIDE SEQUENCE</scope>
    <source>
        <strain evidence="2">QD2021</strain>
    </source>
</reference>
<protein>
    <submittedName>
        <fullName evidence="2">Uncharacterized protein</fullName>
    </submittedName>
</protein>
<name>A0AAU0F0Y1_9FLAO</name>
<organism evidence="2 3">
    <name type="scientific">Bergeyella porcorum</name>
    <dbReference type="NCBI Taxonomy" id="1735111"/>
    <lineage>
        <taxon>Bacteria</taxon>
        <taxon>Pseudomonadati</taxon>
        <taxon>Bacteroidota</taxon>
        <taxon>Flavobacteriia</taxon>
        <taxon>Flavobacteriales</taxon>
        <taxon>Weeksellaceae</taxon>
        <taxon>Bergeyella</taxon>
    </lineage>
</organism>
<proteinExistence type="predicted"/>
<sequence length="290" mass="33981">MNAYIQNKCESEFLKIAKEISDFLDVEIEILTEPLENGGIKRIFKIIEKKGKEYPLISALMIGVMANVISDPISDIWKNNDLEELQKENLKKQNRNLDEEYKIYTKILVEKDSIRKKVSNFYETLNGESKIQKVSYQIYNNENDNESNEIFINKSEFSKFILPSNDLAPIELEDQIIEIISPNLKGGKYKWKGIYNKEIISFSMKSKEFNRLIKQGRVEFKNGSSIKCDIDIERVLDEEGQEKVKSLNVIRVIEFFESDIPFETPEGKKKREQREVDKQQLKFDFGDDYN</sequence>
<dbReference type="KEGG" id="bpor:BPO_0574"/>
<evidence type="ECO:0000313" key="2">
    <source>
        <dbReference type="EMBL" id="WOC51221.1"/>
    </source>
</evidence>
<dbReference type="Proteomes" id="UP001432059">
    <property type="component" value="Chromosome"/>
</dbReference>
<dbReference type="EMBL" id="CP136426">
    <property type="protein sequence ID" value="WOC51221.1"/>
    <property type="molecule type" value="Genomic_DNA"/>
</dbReference>
<dbReference type="AlphaFoldDB" id="A0AAU0F0Y1"/>